<gene>
    <name evidence="3" type="ORF">ACFO3S_04355</name>
</gene>
<dbReference type="InterPro" id="IPR005835">
    <property type="entry name" value="NTP_transferase_dom"/>
</dbReference>
<dbReference type="EMBL" id="JBHSEP010000002">
    <property type="protein sequence ID" value="MFC4597457.1"/>
    <property type="molecule type" value="Genomic_DNA"/>
</dbReference>
<reference evidence="4" key="1">
    <citation type="journal article" date="2019" name="Int. J. Syst. Evol. Microbiol.">
        <title>The Global Catalogue of Microorganisms (GCM) 10K type strain sequencing project: providing services to taxonomists for standard genome sequencing and annotation.</title>
        <authorList>
            <consortium name="The Broad Institute Genomics Platform"/>
            <consortium name="The Broad Institute Genome Sequencing Center for Infectious Disease"/>
            <person name="Wu L."/>
            <person name="Ma J."/>
        </authorList>
    </citation>
    <scope>NUCLEOTIDE SEQUENCE [LARGE SCALE GENOMIC DNA]</scope>
    <source>
        <strain evidence="4">CCUG 49571</strain>
    </source>
</reference>
<evidence type="ECO:0000313" key="4">
    <source>
        <dbReference type="Proteomes" id="UP001596028"/>
    </source>
</evidence>
<keyword evidence="4" id="KW-1185">Reference proteome</keyword>
<evidence type="ECO:0000259" key="2">
    <source>
        <dbReference type="Pfam" id="PF00483"/>
    </source>
</evidence>
<dbReference type="Pfam" id="PF00483">
    <property type="entry name" value="NTP_transferase"/>
    <property type="match status" value="1"/>
</dbReference>
<sequence>MKIILLSGGSGKRLWPLSNATRSKQFLRILRDPWNNPESMLQRIWRQLGGLGLKEHCLAATSASQAELIQEQLGSRVPIVVEPERRDTFAAIALSSAYLYSMLGAGLDETVVVLPVDAFVEPDFYEKVLELDEVLEKAPVNLGLVGVAPTSPSEKYGYIVPERPRGQEAYYRVRSFHEKPSAETASLLIRRHNAHWNCGVFAFKLRYAVSILRRRQLPVEYAALARQYASLKKISFDYEVVEQEPNVAMVPYRGSWKDLGTWNSLTEELSEPLIGRGTISEDSVNTHLINELAIPVHVLGMPNAVIVVSPDGILVADKAASPRLKELPLDGGGTGERVPSIGSAVV</sequence>
<protein>
    <submittedName>
        <fullName evidence="3">Sugar phosphate nucleotidyltransferase</fullName>
    </submittedName>
</protein>
<proteinExistence type="predicted"/>
<dbReference type="RefSeq" id="WP_378092666.1">
    <property type="nucleotide sequence ID" value="NZ_JBHSEP010000002.1"/>
</dbReference>
<feature type="region of interest" description="Disordered" evidence="1">
    <location>
        <begin position="327"/>
        <end position="346"/>
    </location>
</feature>
<dbReference type="Proteomes" id="UP001596028">
    <property type="component" value="Unassembled WGS sequence"/>
</dbReference>
<evidence type="ECO:0000256" key="1">
    <source>
        <dbReference type="SAM" id="MobiDB-lite"/>
    </source>
</evidence>
<dbReference type="SUPFAM" id="SSF159283">
    <property type="entry name" value="Guanosine diphospho-D-mannose pyrophosphorylase/mannose-6-phosphate isomerase linker domain"/>
    <property type="match status" value="1"/>
</dbReference>
<dbReference type="Gene3D" id="3.90.550.10">
    <property type="entry name" value="Spore Coat Polysaccharide Biosynthesis Protein SpsA, Chain A"/>
    <property type="match status" value="1"/>
</dbReference>
<evidence type="ECO:0000313" key="3">
    <source>
        <dbReference type="EMBL" id="MFC4597457.1"/>
    </source>
</evidence>
<dbReference type="PANTHER" id="PTHR46390">
    <property type="entry name" value="MANNOSE-1-PHOSPHATE GUANYLYLTRANSFERASE"/>
    <property type="match status" value="1"/>
</dbReference>
<organism evidence="3 4">
    <name type="scientific">Cohnella hongkongensis</name>
    <dbReference type="NCBI Taxonomy" id="178337"/>
    <lineage>
        <taxon>Bacteria</taxon>
        <taxon>Bacillati</taxon>
        <taxon>Bacillota</taxon>
        <taxon>Bacilli</taxon>
        <taxon>Bacillales</taxon>
        <taxon>Paenibacillaceae</taxon>
        <taxon>Cohnella</taxon>
    </lineage>
</organism>
<dbReference type="SUPFAM" id="SSF53448">
    <property type="entry name" value="Nucleotide-diphospho-sugar transferases"/>
    <property type="match status" value="1"/>
</dbReference>
<dbReference type="InterPro" id="IPR029044">
    <property type="entry name" value="Nucleotide-diphossugar_trans"/>
</dbReference>
<dbReference type="PANTHER" id="PTHR46390:SF1">
    <property type="entry name" value="MANNOSE-1-PHOSPHATE GUANYLYLTRANSFERASE"/>
    <property type="match status" value="1"/>
</dbReference>
<comment type="caution">
    <text evidence="3">The sequence shown here is derived from an EMBL/GenBank/DDBJ whole genome shotgun (WGS) entry which is preliminary data.</text>
</comment>
<accession>A0ABV9F9E7</accession>
<dbReference type="InterPro" id="IPR051161">
    <property type="entry name" value="Mannose-6P_isomerase_type2"/>
</dbReference>
<feature type="domain" description="Nucleotidyl transferase" evidence="2">
    <location>
        <begin position="3"/>
        <end position="268"/>
    </location>
</feature>
<name>A0ABV9F9E7_9BACL</name>